<comment type="caution">
    <text evidence="1">The sequence shown here is derived from an EMBL/GenBank/DDBJ whole genome shotgun (WGS) entry which is preliminary data.</text>
</comment>
<dbReference type="InParanoid" id="A0A1Y2DDL3"/>
<feature type="non-terminal residue" evidence="1">
    <location>
        <position position="1"/>
    </location>
</feature>
<dbReference type="GeneID" id="63773125"/>
<protein>
    <submittedName>
        <fullName evidence="1">Uncharacterized protein</fullName>
    </submittedName>
</protein>
<dbReference type="SUPFAM" id="SSF51735">
    <property type="entry name" value="NAD(P)-binding Rossmann-fold domains"/>
    <property type="match status" value="1"/>
</dbReference>
<name>A0A1Y2DDL3_9PEZI</name>
<evidence type="ECO:0000313" key="2">
    <source>
        <dbReference type="Proteomes" id="UP000193689"/>
    </source>
</evidence>
<dbReference type="Gene3D" id="3.40.50.720">
    <property type="entry name" value="NAD(P)-binding Rossmann-like Domain"/>
    <property type="match status" value="1"/>
</dbReference>
<dbReference type="STRING" id="1141098.A0A1Y2DDL3"/>
<dbReference type="RefSeq" id="XP_040710546.1">
    <property type="nucleotide sequence ID" value="XM_040856913.1"/>
</dbReference>
<dbReference type="InterPro" id="IPR036291">
    <property type="entry name" value="NAD(P)-bd_dom_sf"/>
</dbReference>
<sequence length="174" mass="19473">QPFGTKAMEKSWRTWEVNVKGACLVIQALLPLLLKVTEKTIVNVMSADSLALILGASSEPLSNLAVLRLSESLALDYAHKGLVAYSVHQGLDLAKGAPEAVTDQPELTSNTVVYLTRKRREWLARRHISCSWDMRELIAQKDEIVRSDLPKFNVSFSVALVYHRARGRVPRNSY</sequence>
<accession>A0A1Y2DDL3</accession>
<organism evidence="1 2">
    <name type="scientific">Pseudomassariella vexata</name>
    <dbReference type="NCBI Taxonomy" id="1141098"/>
    <lineage>
        <taxon>Eukaryota</taxon>
        <taxon>Fungi</taxon>
        <taxon>Dikarya</taxon>
        <taxon>Ascomycota</taxon>
        <taxon>Pezizomycotina</taxon>
        <taxon>Sordariomycetes</taxon>
        <taxon>Xylariomycetidae</taxon>
        <taxon>Amphisphaeriales</taxon>
        <taxon>Pseudomassariaceae</taxon>
        <taxon>Pseudomassariella</taxon>
    </lineage>
</organism>
<dbReference type="OrthoDB" id="1933717at2759"/>
<dbReference type="EMBL" id="MCFJ01000020">
    <property type="protein sequence ID" value="ORY57194.1"/>
    <property type="molecule type" value="Genomic_DNA"/>
</dbReference>
<reference evidence="1 2" key="1">
    <citation type="submission" date="2016-07" db="EMBL/GenBank/DDBJ databases">
        <title>Pervasive Adenine N6-methylation of Active Genes in Fungi.</title>
        <authorList>
            <consortium name="DOE Joint Genome Institute"/>
            <person name="Mondo S.J."/>
            <person name="Dannebaum R.O."/>
            <person name="Kuo R.C."/>
            <person name="Labutti K."/>
            <person name="Haridas S."/>
            <person name="Kuo A."/>
            <person name="Salamov A."/>
            <person name="Ahrendt S.R."/>
            <person name="Lipzen A."/>
            <person name="Sullivan W."/>
            <person name="Andreopoulos W.B."/>
            <person name="Clum A."/>
            <person name="Lindquist E."/>
            <person name="Daum C."/>
            <person name="Ramamoorthy G.K."/>
            <person name="Gryganskyi A."/>
            <person name="Culley D."/>
            <person name="Magnuson J.K."/>
            <person name="James T.Y."/>
            <person name="O'Malley M.A."/>
            <person name="Stajich J.E."/>
            <person name="Spatafora J.W."/>
            <person name="Visel A."/>
            <person name="Grigoriev I.V."/>
        </authorList>
    </citation>
    <scope>NUCLEOTIDE SEQUENCE [LARGE SCALE GENOMIC DNA]</scope>
    <source>
        <strain evidence="1 2">CBS 129021</strain>
    </source>
</reference>
<keyword evidence="2" id="KW-1185">Reference proteome</keyword>
<dbReference type="AlphaFoldDB" id="A0A1Y2DDL3"/>
<proteinExistence type="predicted"/>
<dbReference type="Proteomes" id="UP000193689">
    <property type="component" value="Unassembled WGS sequence"/>
</dbReference>
<evidence type="ECO:0000313" key="1">
    <source>
        <dbReference type="EMBL" id="ORY57194.1"/>
    </source>
</evidence>
<gene>
    <name evidence="1" type="ORF">BCR38DRAFT_354928</name>
</gene>